<evidence type="ECO:0000256" key="1">
    <source>
        <dbReference type="SAM" id="Phobius"/>
    </source>
</evidence>
<evidence type="ECO:0000313" key="3">
    <source>
        <dbReference type="Proteomes" id="UP000201613"/>
    </source>
</evidence>
<keyword evidence="1" id="KW-0812">Transmembrane</keyword>
<sequence>MNRLLHDLTQALEDGARVALRDVLARLMLATLGVLMVIAGVGFCIAAGFIALSDALGPIWASVLLGAGSLIVGALLLAFANRRAGSREPVAPPPPKEAEQHPVDPATLAVFTAAFVAGRYVAGKKRE</sequence>
<name>A0A238LI89_9RHOB</name>
<feature type="transmembrane region" description="Helical" evidence="1">
    <location>
        <begin position="59"/>
        <end position="79"/>
    </location>
</feature>
<keyword evidence="3" id="KW-1185">Reference proteome</keyword>
<feature type="transmembrane region" description="Helical" evidence="1">
    <location>
        <begin position="27"/>
        <end position="53"/>
    </location>
</feature>
<reference evidence="2 3" key="1">
    <citation type="submission" date="2017-05" db="EMBL/GenBank/DDBJ databases">
        <authorList>
            <person name="Song R."/>
            <person name="Chenine A.L."/>
            <person name="Ruprecht R.M."/>
        </authorList>
    </citation>
    <scope>NUCLEOTIDE SEQUENCE [LARGE SCALE GENOMIC DNA]</scope>
    <source>
        <strain evidence="2 3">CECT 8899</strain>
    </source>
</reference>
<proteinExistence type="predicted"/>
<dbReference type="EMBL" id="FXZK01000007">
    <property type="protein sequence ID" value="SMY09115.1"/>
    <property type="molecule type" value="Genomic_DNA"/>
</dbReference>
<evidence type="ECO:0008006" key="4">
    <source>
        <dbReference type="Google" id="ProtNLM"/>
    </source>
</evidence>
<keyword evidence="1" id="KW-0472">Membrane</keyword>
<dbReference type="AlphaFoldDB" id="A0A238LI89"/>
<gene>
    <name evidence="2" type="ORF">LOM8899_03277</name>
</gene>
<evidence type="ECO:0000313" key="2">
    <source>
        <dbReference type="EMBL" id="SMY09115.1"/>
    </source>
</evidence>
<accession>A0A238LI89</accession>
<protein>
    <recommendedName>
        <fullName evidence="4">Holin-X, holin superfamily III</fullName>
    </recommendedName>
</protein>
<dbReference type="RefSeq" id="WP_093993305.1">
    <property type="nucleotide sequence ID" value="NZ_FXZK01000007.1"/>
</dbReference>
<keyword evidence="1" id="KW-1133">Transmembrane helix</keyword>
<organism evidence="2 3">
    <name type="scientific">Flavimaricola marinus</name>
    <dbReference type="NCBI Taxonomy" id="1819565"/>
    <lineage>
        <taxon>Bacteria</taxon>
        <taxon>Pseudomonadati</taxon>
        <taxon>Pseudomonadota</taxon>
        <taxon>Alphaproteobacteria</taxon>
        <taxon>Rhodobacterales</taxon>
        <taxon>Paracoccaceae</taxon>
        <taxon>Flavimaricola</taxon>
    </lineage>
</organism>
<dbReference type="Proteomes" id="UP000201613">
    <property type="component" value="Unassembled WGS sequence"/>
</dbReference>